<dbReference type="NCBIfam" id="TIGR00251">
    <property type="entry name" value="DUF167 family protein"/>
    <property type="match status" value="1"/>
</dbReference>
<evidence type="ECO:0000256" key="2">
    <source>
        <dbReference type="HAMAP-Rule" id="MF_00634"/>
    </source>
</evidence>
<sequence>MLNIEHTDDVVRFRIRVQPRASKNEVSGVYQDMLKLRLTAPPVDGEANKACVEFFANRLSVPKKNVKLVAGFKGRTKTLEIKGVSAADIRGLTE</sequence>
<evidence type="ECO:0000313" key="4">
    <source>
        <dbReference type="Proteomes" id="UP001329915"/>
    </source>
</evidence>
<dbReference type="EMBL" id="CP121694">
    <property type="protein sequence ID" value="WRO22028.1"/>
    <property type="molecule type" value="Genomic_DNA"/>
</dbReference>
<dbReference type="InterPro" id="IPR003746">
    <property type="entry name" value="DUF167"/>
</dbReference>
<reference evidence="3 4" key="1">
    <citation type="submission" date="2023-04" db="EMBL/GenBank/DDBJ databases">
        <authorList>
            <person name="Hsu D."/>
        </authorList>
    </citation>
    <scope>NUCLEOTIDE SEQUENCE [LARGE SCALE GENOMIC DNA]</scope>
    <source>
        <strain evidence="3 4">MK1</strain>
    </source>
</reference>
<keyword evidence="4" id="KW-1185">Reference proteome</keyword>
<dbReference type="Pfam" id="PF02594">
    <property type="entry name" value="DUF167"/>
    <property type="match status" value="1"/>
</dbReference>
<name>A0AAU0UKZ1_9FIRM</name>
<dbReference type="Proteomes" id="UP001329915">
    <property type="component" value="Chromosome"/>
</dbReference>
<dbReference type="AlphaFoldDB" id="A0AAU0UKZ1"/>
<protein>
    <recommendedName>
        <fullName evidence="2">UPF0235 protein MFMK1_001849</fullName>
    </recommendedName>
</protein>
<dbReference type="Gene3D" id="3.30.1200.10">
    <property type="entry name" value="YggU-like"/>
    <property type="match status" value="1"/>
</dbReference>
<dbReference type="GO" id="GO:0005737">
    <property type="term" value="C:cytoplasm"/>
    <property type="evidence" value="ECO:0007669"/>
    <property type="project" value="TreeGrafter"/>
</dbReference>
<gene>
    <name evidence="3" type="ORF">MFMK1_001849</name>
</gene>
<dbReference type="PANTHER" id="PTHR13420:SF7">
    <property type="entry name" value="UPF0235 PROTEIN C15ORF40"/>
    <property type="match status" value="1"/>
</dbReference>
<dbReference type="PANTHER" id="PTHR13420">
    <property type="entry name" value="UPF0235 PROTEIN C15ORF40"/>
    <property type="match status" value="1"/>
</dbReference>
<dbReference type="KEGG" id="dbc:MFMK1_001849"/>
<comment type="similarity">
    <text evidence="1 2">Belongs to the UPF0235 family.</text>
</comment>
<proteinExistence type="inferred from homology"/>
<accession>A0AAU0UKZ1</accession>
<organism evidence="3 4">
    <name type="scientific">Metallumcola ferriviriculae</name>
    <dbReference type="NCBI Taxonomy" id="3039180"/>
    <lineage>
        <taxon>Bacteria</taxon>
        <taxon>Bacillati</taxon>
        <taxon>Bacillota</taxon>
        <taxon>Clostridia</taxon>
        <taxon>Neomoorellales</taxon>
        <taxon>Desulfitibacteraceae</taxon>
        <taxon>Metallumcola</taxon>
    </lineage>
</organism>
<dbReference type="RefSeq" id="WP_366921450.1">
    <property type="nucleotide sequence ID" value="NZ_CP121694.1"/>
</dbReference>
<evidence type="ECO:0000256" key="1">
    <source>
        <dbReference type="ARBA" id="ARBA00010364"/>
    </source>
</evidence>
<evidence type="ECO:0000313" key="3">
    <source>
        <dbReference type="EMBL" id="WRO22028.1"/>
    </source>
</evidence>
<dbReference type="HAMAP" id="MF_00634">
    <property type="entry name" value="UPF0235"/>
    <property type="match status" value="1"/>
</dbReference>
<dbReference type="InterPro" id="IPR036591">
    <property type="entry name" value="YggU-like_sf"/>
</dbReference>
<dbReference type="SUPFAM" id="SSF69786">
    <property type="entry name" value="YggU-like"/>
    <property type="match status" value="1"/>
</dbReference>
<dbReference type="SMART" id="SM01152">
    <property type="entry name" value="DUF167"/>
    <property type="match status" value="1"/>
</dbReference>